<dbReference type="Gene3D" id="1.20.1250.20">
    <property type="entry name" value="MFS general substrate transporter like domains"/>
    <property type="match status" value="1"/>
</dbReference>
<name>A0ABT5GCF3_9MICO</name>
<feature type="transmembrane region" description="Helical" evidence="5">
    <location>
        <begin position="109"/>
        <end position="129"/>
    </location>
</feature>
<sequence>MTVPATPSVALKPLPPVWIMAAALVAVAGNLRAAITSVPPLLDAISGDLGLSHAAAGALTTLPVLCMGLFAPLASGIAHRLGAVAAVLAALACALVGTASRWFGDDVVTLYSGTFVAGVGIAVAGTLLPRLVKTFFPPHRVGLVTGLYMFAMMGGAALASALSAPLADRLGSWQGSLASWSVLVLVGLLAWAPFTVRANPHHTPGEEGPGRLPWRHPTAWVVAGYLSLQSWCFYSAVTWLPPTYVELGWDRAAAGYLGAVFSGAQVVSGLLGPLLSDRAADLRRLLFAAGALAVAGCLAIWAAPEAAPWLWAVILGLGQGAAFSLALVLLVRYAHTPEASGRLTGMTFLVSYSIASVGPLAMGLVRDVTGGLAPVWVILGGLTLAQALIVARMRPDLSRIG</sequence>
<dbReference type="InterPro" id="IPR052524">
    <property type="entry name" value="MFS_Cyanate_Porter"/>
</dbReference>
<evidence type="ECO:0000256" key="5">
    <source>
        <dbReference type="SAM" id="Phobius"/>
    </source>
</evidence>
<feature type="domain" description="Major facilitator superfamily (MFS) profile" evidence="6">
    <location>
        <begin position="18"/>
        <end position="398"/>
    </location>
</feature>
<dbReference type="EMBL" id="JAPFQL010000003">
    <property type="protein sequence ID" value="MDC5695899.1"/>
    <property type="molecule type" value="Genomic_DNA"/>
</dbReference>
<comment type="subcellular location">
    <subcellularLocation>
        <location evidence="1">Cell membrane</location>
        <topology evidence="1">Multi-pass membrane protein</topology>
    </subcellularLocation>
</comment>
<evidence type="ECO:0000313" key="7">
    <source>
        <dbReference type="EMBL" id="MDC5695899.1"/>
    </source>
</evidence>
<keyword evidence="3 5" id="KW-1133">Transmembrane helix</keyword>
<proteinExistence type="predicted"/>
<feature type="transmembrane region" description="Helical" evidence="5">
    <location>
        <begin position="217"/>
        <end position="241"/>
    </location>
</feature>
<feature type="transmembrane region" description="Helical" evidence="5">
    <location>
        <begin position="309"/>
        <end position="331"/>
    </location>
</feature>
<keyword evidence="8" id="KW-1185">Reference proteome</keyword>
<feature type="transmembrane region" description="Helical" evidence="5">
    <location>
        <begin position="177"/>
        <end position="196"/>
    </location>
</feature>
<dbReference type="PROSITE" id="PS50850">
    <property type="entry name" value="MFS"/>
    <property type="match status" value="1"/>
</dbReference>
<evidence type="ECO:0000259" key="6">
    <source>
        <dbReference type="PROSITE" id="PS50850"/>
    </source>
</evidence>
<dbReference type="PANTHER" id="PTHR23523:SF1">
    <property type="entry name" value="CYANATE TRANSPORT PROTEIN CYNX"/>
    <property type="match status" value="1"/>
</dbReference>
<keyword evidence="2 5" id="KW-0812">Transmembrane</keyword>
<dbReference type="PANTHER" id="PTHR23523">
    <property type="match status" value="1"/>
</dbReference>
<comment type="caution">
    <text evidence="7">The sequence shown here is derived from an EMBL/GenBank/DDBJ whole genome shotgun (WGS) entry which is preliminary data.</text>
</comment>
<keyword evidence="4 5" id="KW-0472">Membrane</keyword>
<feature type="transmembrane region" description="Helical" evidence="5">
    <location>
        <begin position="371"/>
        <end position="391"/>
    </location>
</feature>
<evidence type="ECO:0000256" key="4">
    <source>
        <dbReference type="ARBA" id="ARBA00023136"/>
    </source>
</evidence>
<evidence type="ECO:0000313" key="8">
    <source>
        <dbReference type="Proteomes" id="UP001150259"/>
    </source>
</evidence>
<feature type="transmembrane region" description="Helical" evidence="5">
    <location>
        <begin position="343"/>
        <end position="365"/>
    </location>
</feature>
<dbReference type="InterPro" id="IPR036259">
    <property type="entry name" value="MFS_trans_sf"/>
</dbReference>
<feature type="transmembrane region" description="Helical" evidence="5">
    <location>
        <begin position="253"/>
        <end position="273"/>
    </location>
</feature>
<gene>
    <name evidence="7" type="ORF">OO014_01410</name>
</gene>
<protein>
    <submittedName>
        <fullName evidence="7">MFS transporter</fullName>
    </submittedName>
</protein>
<feature type="transmembrane region" description="Helical" evidence="5">
    <location>
        <begin position="83"/>
        <end position="103"/>
    </location>
</feature>
<dbReference type="RefSeq" id="WP_272460443.1">
    <property type="nucleotide sequence ID" value="NZ_JAPFQL010000003.1"/>
</dbReference>
<evidence type="ECO:0000256" key="1">
    <source>
        <dbReference type="ARBA" id="ARBA00004651"/>
    </source>
</evidence>
<evidence type="ECO:0000256" key="2">
    <source>
        <dbReference type="ARBA" id="ARBA00022692"/>
    </source>
</evidence>
<dbReference type="InterPro" id="IPR020846">
    <property type="entry name" value="MFS_dom"/>
</dbReference>
<dbReference type="Proteomes" id="UP001150259">
    <property type="component" value="Unassembled WGS sequence"/>
</dbReference>
<reference evidence="7 8" key="1">
    <citation type="submission" date="2022-11" db="EMBL/GenBank/DDBJ databases">
        <title>Anaerobic phenanthrene biodegradation by a DNRA strain PheN6.</title>
        <authorList>
            <person name="Zhang Z."/>
        </authorList>
    </citation>
    <scope>NUCLEOTIDE SEQUENCE [LARGE SCALE GENOMIC DNA]</scope>
    <source>
        <strain evidence="7 8">PheN6</strain>
    </source>
</reference>
<organism evidence="7 8">
    <name type="scientific">Intrasporangium calvum</name>
    <dbReference type="NCBI Taxonomy" id="53358"/>
    <lineage>
        <taxon>Bacteria</taxon>
        <taxon>Bacillati</taxon>
        <taxon>Actinomycetota</taxon>
        <taxon>Actinomycetes</taxon>
        <taxon>Micrococcales</taxon>
        <taxon>Intrasporangiaceae</taxon>
        <taxon>Intrasporangium</taxon>
    </lineage>
</organism>
<dbReference type="InterPro" id="IPR011701">
    <property type="entry name" value="MFS"/>
</dbReference>
<feature type="transmembrane region" description="Helical" evidence="5">
    <location>
        <begin position="49"/>
        <end position="71"/>
    </location>
</feature>
<feature type="transmembrane region" description="Helical" evidence="5">
    <location>
        <begin position="141"/>
        <end position="165"/>
    </location>
</feature>
<dbReference type="Pfam" id="PF07690">
    <property type="entry name" value="MFS_1"/>
    <property type="match status" value="1"/>
</dbReference>
<evidence type="ECO:0000256" key="3">
    <source>
        <dbReference type="ARBA" id="ARBA00022989"/>
    </source>
</evidence>
<dbReference type="SUPFAM" id="SSF103473">
    <property type="entry name" value="MFS general substrate transporter"/>
    <property type="match status" value="1"/>
</dbReference>
<accession>A0ABT5GCF3</accession>
<feature type="transmembrane region" description="Helical" evidence="5">
    <location>
        <begin position="285"/>
        <end position="303"/>
    </location>
</feature>